<proteinExistence type="predicted"/>
<evidence type="ECO:0000256" key="6">
    <source>
        <dbReference type="SAM" id="MobiDB-lite"/>
    </source>
</evidence>
<keyword evidence="1" id="KW-0479">Metal-binding</keyword>
<dbReference type="SMART" id="SM00355">
    <property type="entry name" value="ZnF_C2H2"/>
    <property type="match status" value="5"/>
</dbReference>
<evidence type="ECO:0000256" key="5">
    <source>
        <dbReference type="PROSITE-ProRule" id="PRU00042"/>
    </source>
</evidence>
<feature type="compositionally biased region" description="Low complexity" evidence="6">
    <location>
        <begin position="278"/>
        <end position="299"/>
    </location>
</feature>
<feature type="domain" description="C2H2-type" evidence="7">
    <location>
        <begin position="29"/>
        <end position="56"/>
    </location>
</feature>
<protein>
    <recommendedName>
        <fullName evidence="7">C2H2-type domain-containing protein</fullName>
    </recommendedName>
</protein>
<evidence type="ECO:0000259" key="7">
    <source>
        <dbReference type="PROSITE" id="PS50157"/>
    </source>
</evidence>
<evidence type="ECO:0000313" key="9">
    <source>
        <dbReference type="Proteomes" id="UP001217089"/>
    </source>
</evidence>
<keyword evidence="3 5" id="KW-0863">Zinc-finger</keyword>
<feature type="region of interest" description="Disordered" evidence="6">
    <location>
        <begin position="372"/>
        <end position="418"/>
    </location>
</feature>
<dbReference type="EMBL" id="JARBDR010000018">
    <property type="protein sequence ID" value="KAJ8322283.1"/>
    <property type="molecule type" value="Genomic_DNA"/>
</dbReference>
<dbReference type="InterPro" id="IPR050717">
    <property type="entry name" value="C2H2-ZF_Transcription_Reg"/>
</dbReference>
<sequence length="481" mass="52885">MDTGEIRMDGEGSETKCVRLPATTGPRPFKCDVCQRSFREIATLRKHEQLHRADRPYVCTTCGKSFLWSSNLKVHERVHTGERPYKCKICHRCFTQSNDLRRHERNVHMRGKLVNYKTPSARSSGGPVNVAAYQAFAMQQRALLQHALTYESLMQNVAVASQSRYMVPPQSIQDTAAAAVAAHTNLPLMKKNNEITTSANDASTPSRPDQINSPIKLEQVTPPSSPRDSVTVAVRARSHSDSTLEHRFMPIHSSINYGQNNLSSPSVIHSPPAALPTSTYQGPCSSSPSSVRSPLPNSSMIISPTQSSAKSPLLTRSPSMPHSSSMISPPQNSGYETSSYSPVNGLPHQTLPPISTVYGHTSEKVMDLSLNKSVSSGESDDSEWKAGITSVPSKSPSMSEAESDEKRDVTTTSASPGVDSGIHHCPHCNIIFQDFTMFHLHQSLHSPMEDDPFRCPSCKHPCQDRIEFMFHLKLRAVISIG</sequence>
<dbReference type="PANTHER" id="PTHR14196">
    <property type="entry name" value="ODD-SKIPPED - RELATED"/>
    <property type="match status" value="1"/>
</dbReference>
<dbReference type="PANTHER" id="PTHR14196:SF12">
    <property type="entry name" value="ZINC FINGER PROTEIN 208-LIKE"/>
    <property type="match status" value="1"/>
</dbReference>
<evidence type="ECO:0000313" key="8">
    <source>
        <dbReference type="EMBL" id="KAJ8322283.1"/>
    </source>
</evidence>
<evidence type="ECO:0000256" key="4">
    <source>
        <dbReference type="ARBA" id="ARBA00022833"/>
    </source>
</evidence>
<dbReference type="Gene3D" id="3.30.160.60">
    <property type="entry name" value="Classic Zinc Finger"/>
    <property type="match status" value="3"/>
</dbReference>
<evidence type="ECO:0000256" key="3">
    <source>
        <dbReference type="ARBA" id="ARBA00022771"/>
    </source>
</evidence>
<dbReference type="PROSITE" id="PS50157">
    <property type="entry name" value="ZINC_FINGER_C2H2_2"/>
    <property type="match status" value="3"/>
</dbReference>
<feature type="region of interest" description="Disordered" evidence="6">
    <location>
        <begin position="191"/>
        <end position="230"/>
    </location>
</feature>
<feature type="compositionally biased region" description="Polar residues" evidence="6">
    <location>
        <begin position="194"/>
        <end position="213"/>
    </location>
</feature>
<keyword evidence="2" id="KW-0677">Repeat</keyword>
<comment type="caution">
    <text evidence="8">The sequence shown here is derived from an EMBL/GenBank/DDBJ whole genome shotgun (WGS) entry which is preliminary data.</text>
</comment>
<feature type="domain" description="C2H2-type" evidence="7">
    <location>
        <begin position="57"/>
        <end position="84"/>
    </location>
</feature>
<feature type="domain" description="C2H2-type" evidence="7">
    <location>
        <begin position="85"/>
        <end position="113"/>
    </location>
</feature>
<feature type="compositionally biased region" description="Polar residues" evidence="6">
    <location>
        <begin position="390"/>
        <end position="400"/>
    </location>
</feature>
<dbReference type="InterPro" id="IPR036236">
    <property type="entry name" value="Znf_C2H2_sf"/>
</dbReference>
<dbReference type="Pfam" id="PF00096">
    <property type="entry name" value="zf-C2H2"/>
    <property type="match status" value="3"/>
</dbReference>
<keyword evidence="9" id="KW-1185">Reference proteome</keyword>
<accession>A0ABQ9FYF8</accession>
<keyword evidence="4" id="KW-0862">Zinc</keyword>
<name>A0ABQ9FYF8_TEGGR</name>
<dbReference type="Proteomes" id="UP001217089">
    <property type="component" value="Unassembled WGS sequence"/>
</dbReference>
<feature type="region of interest" description="Disordered" evidence="6">
    <location>
        <begin position="268"/>
        <end position="341"/>
    </location>
</feature>
<dbReference type="InterPro" id="IPR013087">
    <property type="entry name" value="Znf_C2H2_type"/>
</dbReference>
<feature type="compositionally biased region" description="Low complexity" evidence="6">
    <location>
        <begin position="317"/>
        <end position="330"/>
    </location>
</feature>
<dbReference type="SUPFAM" id="SSF57667">
    <property type="entry name" value="beta-beta-alpha zinc fingers"/>
    <property type="match status" value="2"/>
</dbReference>
<dbReference type="PROSITE" id="PS00028">
    <property type="entry name" value="ZINC_FINGER_C2H2_1"/>
    <property type="match status" value="4"/>
</dbReference>
<feature type="compositionally biased region" description="Polar residues" evidence="6">
    <location>
        <begin position="331"/>
        <end position="341"/>
    </location>
</feature>
<feature type="compositionally biased region" description="Polar residues" evidence="6">
    <location>
        <begin position="300"/>
        <end position="316"/>
    </location>
</feature>
<reference evidence="8 9" key="1">
    <citation type="submission" date="2022-12" db="EMBL/GenBank/DDBJ databases">
        <title>Chromosome-level genome of Tegillarca granosa.</title>
        <authorList>
            <person name="Kim J."/>
        </authorList>
    </citation>
    <scope>NUCLEOTIDE SEQUENCE [LARGE SCALE GENOMIC DNA]</scope>
    <source>
        <strain evidence="8">Teg-2019</strain>
        <tissue evidence="8">Adductor muscle</tissue>
    </source>
</reference>
<organism evidence="8 9">
    <name type="scientific">Tegillarca granosa</name>
    <name type="common">Malaysian cockle</name>
    <name type="synonym">Anadara granosa</name>
    <dbReference type="NCBI Taxonomy" id="220873"/>
    <lineage>
        <taxon>Eukaryota</taxon>
        <taxon>Metazoa</taxon>
        <taxon>Spiralia</taxon>
        <taxon>Lophotrochozoa</taxon>
        <taxon>Mollusca</taxon>
        <taxon>Bivalvia</taxon>
        <taxon>Autobranchia</taxon>
        <taxon>Pteriomorphia</taxon>
        <taxon>Arcoida</taxon>
        <taxon>Arcoidea</taxon>
        <taxon>Arcidae</taxon>
        <taxon>Tegillarca</taxon>
    </lineage>
</organism>
<evidence type="ECO:0000256" key="1">
    <source>
        <dbReference type="ARBA" id="ARBA00022723"/>
    </source>
</evidence>
<gene>
    <name evidence="8" type="ORF">KUTeg_000754</name>
</gene>
<evidence type="ECO:0000256" key="2">
    <source>
        <dbReference type="ARBA" id="ARBA00022737"/>
    </source>
</evidence>